<accession>A0A022RGG0</accession>
<reference evidence="7 8" key="1">
    <citation type="journal article" date="2013" name="Proc. Natl. Acad. Sci. U.S.A.">
        <title>Fine-scale variation in meiotic recombination in Mimulus inferred from population shotgun sequencing.</title>
        <authorList>
            <person name="Hellsten U."/>
            <person name="Wright K.M."/>
            <person name="Jenkins J."/>
            <person name="Shu S."/>
            <person name="Yuan Y."/>
            <person name="Wessler S.R."/>
            <person name="Schmutz J."/>
            <person name="Willis J.H."/>
            <person name="Rokhsar D.S."/>
        </authorList>
    </citation>
    <scope>NUCLEOTIDE SEQUENCE [LARGE SCALE GENOMIC DNA]</scope>
    <source>
        <strain evidence="8">cv. DUN x IM62</strain>
    </source>
</reference>
<keyword evidence="4" id="KW-0539">Nucleus</keyword>
<dbReference type="GO" id="GO:0080090">
    <property type="term" value="P:regulation of primary metabolic process"/>
    <property type="evidence" value="ECO:0007669"/>
    <property type="project" value="UniProtKB-ARBA"/>
</dbReference>
<proteinExistence type="predicted"/>
<dbReference type="PhylomeDB" id="A0A022RGG0"/>
<dbReference type="Gene3D" id="4.10.280.10">
    <property type="entry name" value="Helix-loop-helix DNA-binding domain"/>
    <property type="match status" value="1"/>
</dbReference>
<dbReference type="Pfam" id="PF00010">
    <property type="entry name" value="HLH"/>
    <property type="match status" value="1"/>
</dbReference>
<name>A0A022RGG0_ERYGU</name>
<keyword evidence="5" id="KW-1133">Transmembrane helix</keyword>
<protein>
    <recommendedName>
        <fullName evidence="6">BHLH domain-containing protein</fullName>
    </recommendedName>
</protein>
<sequence length="216" mass="24257">MEISSLAESSSSSSGILDDSLFQQWPVNPKRITTSNSQAQEHVLAERKRREKLSQRFIALSALVPALKKMDKATVLGDAAKYMKQLQDKVKILEEQSKKTSIPSVNESLVFVKKHEQNSSSSSSDESFPEIKARLCNKEVLITIHCVKRKGVVEKAVSMIEKLHLSAINTSVMSFGDSALSITVHAQVIILINFFFHTNHIINFYLFFIFLFLLLG</sequence>
<evidence type="ECO:0000256" key="5">
    <source>
        <dbReference type="SAM" id="Phobius"/>
    </source>
</evidence>
<keyword evidence="2" id="KW-0805">Transcription regulation</keyword>
<dbReference type="GO" id="GO:0005634">
    <property type="term" value="C:nucleus"/>
    <property type="evidence" value="ECO:0007669"/>
    <property type="project" value="UniProtKB-SubCell"/>
</dbReference>
<dbReference type="GO" id="GO:0046983">
    <property type="term" value="F:protein dimerization activity"/>
    <property type="evidence" value="ECO:0007669"/>
    <property type="project" value="InterPro"/>
</dbReference>
<dbReference type="PROSITE" id="PS50888">
    <property type="entry name" value="BHLH"/>
    <property type="match status" value="1"/>
</dbReference>
<evidence type="ECO:0000256" key="3">
    <source>
        <dbReference type="ARBA" id="ARBA00023163"/>
    </source>
</evidence>
<dbReference type="EMBL" id="KI630456">
    <property type="protein sequence ID" value="EYU39094.1"/>
    <property type="molecule type" value="Genomic_DNA"/>
</dbReference>
<keyword evidence="5" id="KW-0472">Membrane</keyword>
<dbReference type="eggNOG" id="ENOG502QWBY">
    <property type="taxonomic scope" value="Eukaryota"/>
</dbReference>
<dbReference type="InterPro" id="IPR036638">
    <property type="entry name" value="HLH_DNA-bd_sf"/>
</dbReference>
<dbReference type="SMART" id="SM00353">
    <property type="entry name" value="HLH"/>
    <property type="match status" value="1"/>
</dbReference>
<dbReference type="InterPro" id="IPR011598">
    <property type="entry name" value="bHLH_dom"/>
</dbReference>
<evidence type="ECO:0000313" key="7">
    <source>
        <dbReference type="EMBL" id="EYU39094.1"/>
    </source>
</evidence>
<comment type="subcellular location">
    <subcellularLocation>
        <location evidence="1">Nucleus</location>
    </subcellularLocation>
</comment>
<keyword evidence="3" id="KW-0804">Transcription</keyword>
<dbReference type="PANTHER" id="PTHR45959:SF2">
    <property type="entry name" value="BHLH TRANSCRIPTION FACTOR"/>
    <property type="match status" value="1"/>
</dbReference>
<dbReference type="PANTHER" id="PTHR45959">
    <property type="entry name" value="BHLH TRANSCRIPTION FACTOR"/>
    <property type="match status" value="1"/>
</dbReference>
<gene>
    <name evidence="7" type="ORF">MIMGU_mgv1a013585mg</name>
</gene>
<dbReference type="InterPro" id="IPR052610">
    <property type="entry name" value="bHLH_transcription_regulator"/>
</dbReference>
<evidence type="ECO:0000313" key="8">
    <source>
        <dbReference type="Proteomes" id="UP000030748"/>
    </source>
</evidence>
<dbReference type="SUPFAM" id="SSF47459">
    <property type="entry name" value="HLH, helix-loop-helix DNA-binding domain"/>
    <property type="match status" value="1"/>
</dbReference>
<organism evidence="7 8">
    <name type="scientific">Erythranthe guttata</name>
    <name type="common">Yellow monkey flower</name>
    <name type="synonym">Mimulus guttatus</name>
    <dbReference type="NCBI Taxonomy" id="4155"/>
    <lineage>
        <taxon>Eukaryota</taxon>
        <taxon>Viridiplantae</taxon>
        <taxon>Streptophyta</taxon>
        <taxon>Embryophyta</taxon>
        <taxon>Tracheophyta</taxon>
        <taxon>Spermatophyta</taxon>
        <taxon>Magnoliopsida</taxon>
        <taxon>eudicotyledons</taxon>
        <taxon>Gunneridae</taxon>
        <taxon>Pentapetalae</taxon>
        <taxon>asterids</taxon>
        <taxon>lamiids</taxon>
        <taxon>Lamiales</taxon>
        <taxon>Phrymaceae</taxon>
        <taxon>Erythranthe</taxon>
    </lineage>
</organism>
<dbReference type="Proteomes" id="UP000030748">
    <property type="component" value="Unassembled WGS sequence"/>
</dbReference>
<dbReference type="AlphaFoldDB" id="A0A022RGG0"/>
<keyword evidence="8" id="KW-1185">Reference proteome</keyword>
<evidence type="ECO:0000256" key="4">
    <source>
        <dbReference type="ARBA" id="ARBA00023242"/>
    </source>
</evidence>
<dbReference type="STRING" id="4155.A0A022RGG0"/>
<evidence type="ECO:0000259" key="6">
    <source>
        <dbReference type="PROSITE" id="PS50888"/>
    </source>
</evidence>
<feature type="transmembrane region" description="Helical" evidence="5">
    <location>
        <begin position="188"/>
        <end position="215"/>
    </location>
</feature>
<keyword evidence="5" id="KW-0812">Transmembrane</keyword>
<evidence type="ECO:0000256" key="1">
    <source>
        <dbReference type="ARBA" id="ARBA00004123"/>
    </source>
</evidence>
<feature type="domain" description="BHLH" evidence="6">
    <location>
        <begin position="37"/>
        <end position="86"/>
    </location>
</feature>
<evidence type="ECO:0000256" key="2">
    <source>
        <dbReference type="ARBA" id="ARBA00023015"/>
    </source>
</evidence>